<sequence length="104" mass="12002">MALTESQDKNEASQLQLREAQQKLVELQEELSMADESKQEIESQLVSMEVEARTMWAKVNSLEGEIEKERALSTEIAAKYQEIEEDLSRKKQEEELQQTGKLKC</sequence>
<gene>
    <name evidence="2" type="ORF">OIU74_020016</name>
</gene>
<keyword evidence="1" id="KW-0175">Coiled coil</keyword>
<name>A0A9Q0P4V1_9ROSI</name>
<feature type="coiled-coil region" evidence="1">
    <location>
        <begin position="3"/>
        <end position="44"/>
    </location>
</feature>
<evidence type="ECO:0000313" key="3">
    <source>
        <dbReference type="Proteomes" id="UP001151752"/>
    </source>
</evidence>
<proteinExistence type="predicted"/>
<evidence type="ECO:0000313" key="2">
    <source>
        <dbReference type="EMBL" id="KAJ6681653.1"/>
    </source>
</evidence>
<dbReference type="PANTHER" id="PTHR31580">
    <property type="entry name" value="FILAMENT-LIKE PLANT PROTEIN 4"/>
    <property type="match status" value="1"/>
</dbReference>
<accession>A0A9Q0P4V1</accession>
<reference evidence="2" key="1">
    <citation type="submission" date="2022-11" db="EMBL/GenBank/DDBJ databases">
        <authorList>
            <person name="Hyden B.L."/>
            <person name="Feng K."/>
            <person name="Yates T."/>
            <person name="Jawdy S."/>
            <person name="Smart L.B."/>
            <person name="Muchero W."/>
        </authorList>
    </citation>
    <scope>NUCLEOTIDE SEQUENCE</scope>
    <source>
        <tissue evidence="2">Shoot tip</tissue>
    </source>
</reference>
<keyword evidence="3" id="KW-1185">Reference proteome</keyword>
<comment type="caution">
    <text evidence="2">The sequence shown here is derived from an EMBL/GenBank/DDBJ whole genome shotgun (WGS) entry which is preliminary data.</text>
</comment>
<reference evidence="2" key="2">
    <citation type="journal article" date="2023" name="Int. J. Mol. Sci.">
        <title>De Novo Assembly and Annotation of 11 Diverse Shrub Willow (Salix) Genomes Reveals Novel Gene Organization in Sex-Linked Regions.</title>
        <authorList>
            <person name="Hyden B."/>
            <person name="Feng K."/>
            <person name="Yates T.B."/>
            <person name="Jawdy S."/>
            <person name="Cereghino C."/>
            <person name="Smart L.B."/>
            <person name="Muchero W."/>
        </authorList>
    </citation>
    <scope>NUCLEOTIDE SEQUENCE</scope>
    <source>
        <tissue evidence="2">Shoot tip</tissue>
    </source>
</reference>
<dbReference type="Proteomes" id="UP001151752">
    <property type="component" value="Chromosome 5"/>
</dbReference>
<organism evidence="2 3">
    <name type="scientific">Salix koriyanagi</name>
    <dbReference type="NCBI Taxonomy" id="2511006"/>
    <lineage>
        <taxon>Eukaryota</taxon>
        <taxon>Viridiplantae</taxon>
        <taxon>Streptophyta</taxon>
        <taxon>Embryophyta</taxon>
        <taxon>Tracheophyta</taxon>
        <taxon>Spermatophyta</taxon>
        <taxon>Magnoliopsida</taxon>
        <taxon>eudicotyledons</taxon>
        <taxon>Gunneridae</taxon>
        <taxon>Pentapetalae</taxon>
        <taxon>rosids</taxon>
        <taxon>fabids</taxon>
        <taxon>Malpighiales</taxon>
        <taxon>Salicaceae</taxon>
        <taxon>Saliceae</taxon>
        <taxon>Salix</taxon>
    </lineage>
</organism>
<dbReference type="AlphaFoldDB" id="A0A9Q0P4V1"/>
<dbReference type="PANTHER" id="PTHR31580:SF5">
    <property type="entry name" value="FILAMENT-LIKE PLANT PROTEIN 1-RELATED"/>
    <property type="match status" value="1"/>
</dbReference>
<protein>
    <submittedName>
        <fullName evidence="2">FILAMENT-LIKE PLANT PROTEIN 4</fullName>
    </submittedName>
</protein>
<evidence type="ECO:0000256" key="1">
    <source>
        <dbReference type="SAM" id="Coils"/>
    </source>
</evidence>
<dbReference type="EMBL" id="JAPFFM010000020">
    <property type="protein sequence ID" value="KAJ6681653.1"/>
    <property type="molecule type" value="Genomic_DNA"/>
</dbReference>